<name>A0A179FV56_METCM</name>
<accession>A0A179FV56</accession>
<proteinExistence type="predicted"/>
<sequence>MILSKTVVAFWALSLIALEPVSAMHGNKGSTQCLRECAAAQKEFAAMRGARLLLCSCGSPFLQMADDCAACLIYQDVWKYLTPWVALIAYCNPRRDECGDLEARMLPLMDGPE</sequence>
<keyword evidence="1" id="KW-0732">Signal</keyword>
<comment type="caution">
    <text evidence="2">The sequence shown here is derived from an EMBL/GenBank/DDBJ whole genome shotgun (WGS) entry which is preliminary data.</text>
</comment>
<feature type="signal peptide" evidence="1">
    <location>
        <begin position="1"/>
        <end position="23"/>
    </location>
</feature>
<organism evidence="2 3">
    <name type="scientific">Pochonia chlamydosporia 170</name>
    <dbReference type="NCBI Taxonomy" id="1380566"/>
    <lineage>
        <taxon>Eukaryota</taxon>
        <taxon>Fungi</taxon>
        <taxon>Dikarya</taxon>
        <taxon>Ascomycota</taxon>
        <taxon>Pezizomycotina</taxon>
        <taxon>Sordariomycetes</taxon>
        <taxon>Hypocreomycetidae</taxon>
        <taxon>Hypocreales</taxon>
        <taxon>Clavicipitaceae</taxon>
        <taxon>Pochonia</taxon>
    </lineage>
</organism>
<protein>
    <submittedName>
        <fullName evidence="2">Uncharacterized protein</fullName>
    </submittedName>
</protein>
<dbReference type="EMBL" id="LSBJ02000003">
    <property type="protein sequence ID" value="OAQ69257.1"/>
    <property type="molecule type" value="Genomic_DNA"/>
</dbReference>
<dbReference type="RefSeq" id="XP_018146107.1">
    <property type="nucleotide sequence ID" value="XM_018293691.1"/>
</dbReference>
<dbReference type="KEGG" id="pchm:VFPPC_15938"/>
<reference evidence="2 3" key="1">
    <citation type="journal article" date="2016" name="PLoS Pathog.">
        <title>Biosynthesis of antibiotic leucinostatins in bio-control fungus Purpureocillium lilacinum and their inhibition on phytophthora revealed by genome mining.</title>
        <authorList>
            <person name="Wang G."/>
            <person name="Liu Z."/>
            <person name="Lin R."/>
            <person name="Li E."/>
            <person name="Mao Z."/>
            <person name="Ling J."/>
            <person name="Yang Y."/>
            <person name="Yin W.B."/>
            <person name="Xie B."/>
        </authorList>
    </citation>
    <scope>NUCLEOTIDE SEQUENCE [LARGE SCALE GENOMIC DNA]</scope>
    <source>
        <strain evidence="2">170</strain>
    </source>
</reference>
<dbReference type="AlphaFoldDB" id="A0A179FV56"/>
<feature type="chain" id="PRO_5008102069" evidence="1">
    <location>
        <begin position="24"/>
        <end position="113"/>
    </location>
</feature>
<evidence type="ECO:0000313" key="3">
    <source>
        <dbReference type="Proteomes" id="UP000078397"/>
    </source>
</evidence>
<keyword evidence="3" id="KW-1185">Reference proteome</keyword>
<dbReference type="Proteomes" id="UP000078397">
    <property type="component" value="Unassembled WGS sequence"/>
</dbReference>
<evidence type="ECO:0000256" key="1">
    <source>
        <dbReference type="SAM" id="SignalP"/>
    </source>
</evidence>
<dbReference type="GeneID" id="28857685"/>
<gene>
    <name evidence="2" type="ORF">VFPPC_15938</name>
</gene>
<evidence type="ECO:0000313" key="2">
    <source>
        <dbReference type="EMBL" id="OAQ69257.1"/>
    </source>
</evidence>